<organism evidence="1 2">
    <name type="scientific">Capronia epimyces CBS 606.96</name>
    <dbReference type="NCBI Taxonomy" id="1182542"/>
    <lineage>
        <taxon>Eukaryota</taxon>
        <taxon>Fungi</taxon>
        <taxon>Dikarya</taxon>
        <taxon>Ascomycota</taxon>
        <taxon>Pezizomycotina</taxon>
        <taxon>Eurotiomycetes</taxon>
        <taxon>Chaetothyriomycetidae</taxon>
        <taxon>Chaetothyriales</taxon>
        <taxon>Herpotrichiellaceae</taxon>
        <taxon>Capronia</taxon>
    </lineage>
</organism>
<proteinExistence type="predicted"/>
<dbReference type="AlphaFoldDB" id="W9YUS1"/>
<dbReference type="GeneID" id="19165691"/>
<gene>
    <name evidence="1" type="ORF">A1O3_01557</name>
</gene>
<dbReference type="EMBL" id="AMGY01000001">
    <property type="protein sequence ID" value="EXJ93001.1"/>
    <property type="molecule type" value="Genomic_DNA"/>
</dbReference>
<accession>W9YUS1</accession>
<dbReference type="STRING" id="1182542.W9YUS1"/>
<reference evidence="1 2" key="1">
    <citation type="submission" date="2013-03" db="EMBL/GenBank/DDBJ databases">
        <title>The Genome Sequence of Capronia epimyces CBS 606.96.</title>
        <authorList>
            <consortium name="The Broad Institute Genomics Platform"/>
            <person name="Cuomo C."/>
            <person name="de Hoog S."/>
            <person name="Gorbushina A."/>
            <person name="Walker B."/>
            <person name="Young S.K."/>
            <person name="Zeng Q."/>
            <person name="Gargeya S."/>
            <person name="Fitzgerald M."/>
            <person name="Haas B."/>
            <person name="Abouelleil A."/>
            <person name="Allen A.W."/>
            <person name="Alvarado L."/>
            <person name="Arachchi H.M."/>
            <person name="Berlin A.M."/>
            <person name="Chapman S.B."/>
            <person name="Gainer-Dewar J."/>
            <person name="Goldberg J."/>
            <person name="Griggs A."/>
            <person name="Gujja S."/>
            <person name="Hansen M."/>
            <person name="Howarth C."/>
            <person name="Imamovic A."/>
            <person name="Ireland A."/>
            <person name="Larimer J."/>
            <person name="McCowan C."/>
            <person name="Murphy C."/>
            <person name="Pearson M."/>
            <person name="Poon T.W."/>
            <person name="Priest M."/>
            <person name="Roberts A."/>
            <person name="Saif S."/>
            <person name="Shea T."/>
            <person name="Sisk P."/>
            <person name="Sykes S."/>
            <person name="Wortman J."/>
            <person name="Nusbaum C."/>
            <person name="Birren B."/>
        </authorList>
    </citation>
    <scope>NUCLEOTIDE SEQUENCE [LARGE SCALE GENOMIC DNA]</scope>
    <source>
        <strain evidence="1 2">CBS 606.96</strain>
    </source>
</reference>
<dbReference type="HOGENOM" id="CLU_1953888_0_0_1"/>
<name>W9YUS1_9EURO</name>
<dbReference type="RefSeq" id="XP_007729891.1">
    <property type="nucleotide sequence ID" value="XM_007731701.1"/>
</dbReference>
<protein>
    <submittedName>
        <fullName evidence="1">Uncharacterized protein</fullName>
    </submittedName>
</protein>
<evidence type="ECO:0000313" key="1">
    <source>
        <dbReference type="EMBL" id="EXJ93001.1"/>
    </source>
</evidence>
<dbReference type="Proteomes" id="UP000019478">
    <property type="component" value="Unassembled WGS sequence"/>
</dbReference>
<comment type="caution">
    <text evidence="1">The sequence shown here is derived from an EMBL/GenBank/DDBJ whole genome shotgun (WGS) entry which is preliminary data.</text>
</comment>
<feature type="non-terminal residue" evidence="1">
    <location>
        <position position="1"/>
    </location>
</feature>
<keyword evidence="2" id="KW-1185">Reference proteome</keyword>
<evidence type="ECO:0000313" key="2">
    <source>
        <dbReference type="Proteomes" id="UP000019478"/>
    </source>
</evidence>
<sequence>VLDIFDVPVGDFGVKGKYIYIRAGVTDKYSLTQRFHPSIDELGSFHGWHGNVYCSQRIAGTEIQVLTAAGIALDRPFTEQKWKEVTRIQQLNVTGTFFRCSIGRKANKKASHQWQPCSDRFCLCALPDP</sequence>